<protein>
    <submittedName>
        <fullName evidence="1">Uncharacterized protein</fullName>
    </submittedName>
</protein>
<gene>
    <name evidence="1" type="ORF">POT9AD_2748</name>
</gene>
<proteinExistence type="predicted"/>
<dbReference type="EMBL" id="LR130779">
    <property type="protein sequence ID" value="VDN63723.1"/>
    <property type="molecule type" value="Genomic_DNA"/>
</dbReference>
<accession>A0A653B5C8</accession>
<organism evidence="1">
    <name type="scientific">Ectopseudomonas oleovorans</name>
    <name type="common">Pseudomonas oleovorans</name>
    <dbReference type="NCBI Taxonomy" id="301"/>
    <lineage>
        <taxon>Bacteria</taxon>
        <taxon>Pseudomonadati</taxon>
        <taxon>Pseudomonadota</taxon>
        <taxon>Gammaproteobacteria</taxon>
        <taxon>Pseudomonadales</taxon>
        <taxon>Pseudomonadaceae</taxon>
        <taxon>Ectopseudomonas</taxon>
    </lineage>
</organism>
<name>A0A653B5C8_ECTOL</name>
<evidence type="ECO:0000313" key="1">
    <source>
        <dbReference type="EMBL" id="VDN63723.1"/>
    </source>
</evidence>
<reference evidence="1" key="1">
    <citation type="submission" date="2018-11" db="EMBL/GenBank/DDBJ databases">
        <authorList>
            <consortium name="Genoscope - CEA"/>
            <person name="William W."/>
        </authorList>
    </citation>
    <scope>NUCLEOTIDE SEQUENCE [LARGE SCALE GENOMIC DNA]</scope>
    <source>
        <strain evidence="1">T9AD</strain>
    </source>
</reference>
<dbReference type="AlphaFoldDB" id="A0A653B5C8"/>
<sequence>MRRASSTLRLQHVVSRRVDDASPVHRLLYAMVDEKSVIHPTVATRDLTYGGRRFTRPPFAVRGGG</sequence>